<evidence type="ECO:0000256" key="3">
    <source>
        <dbReference type="PROSITE-ProRule" id="PRU01278"/>
    </source>
</evidence>
<dbReference type="Proteomes" id="UP000002601">
    <property type="component" value="Chromosome"/>
</dbReference>
<dbReference type="InterPro" id="IPR037233">
    <property type="entry name" value="CcmK-like_sf"/>
</dbReference>
<organism evidence="6 7">
    <name type="scientific">Maridesulfovibrio salexigens (strain ATCC 14822 / DSM 2638 / NCIMB 8403 / VKM B-1763)</name>
    <name type="common">Desulfovibrio salexigens</name>
    <dbReference type="NCBI Taxonomy" id="526222"/>
    <lineage>
        <taxon>Bacteria</taxon>
        <taxon>Pseudomonadati</taxon>
        <taxon>Thermodesulfobacteriota</taxon>
        <taxon>Desulfovibrionia</taxon>
        <taxon>Desulfovibrionales</taxon>
        <taxon>Desulfovibrionaceae</taxon>
        <taxon>Maridesulfovibrio</taxon>
    </lineage>
</organism>
<evidence type="ECO:0000313" key="6">
    <source>
        <dbReference type="EMBL" id="ACS78537.1"/>
    </source>
</evidence>
<keyword evidence="2" id="KW-1283">Bacterial microcompartment</keyword>
<evidence type="ECO:0000259" key="5">
    <source>
        <dbReference type="PROSITE" id="PS51930"/>
    </source>
</evidence>
<dbReference type="InterPro" id="IPR000249">
    <property type="entry name" value="BMC_dom"/>
</dbReference>
<name>C6BX57_MARSD</name>
<dbReference type="PANTHER" id="PTHR33941:SF11">
    <property type="entry name" value="BACTERIAL MICROCOMPARTMENT SHELL PROTEIN PDUJ"/>
    <property type="match status" value="1"/>
</dbReference>
<evidence type="ECO:0000313" key="7">
    <source>
        <dbReference type="Proteomes" id="UP000002601"/>
    </source>
</evidence>
<dbReference type="PROSITE" id="PS51930">
    <property type="entry name" value="BMC_2"/>
    <property type="match status" value="1"/>
</dbReference>
<feature type="compositionally biased region" description="Low complexity" evidence="4">
    <location>
        <begin position="105"/>
        <end position="119"/>
    </location>
</feature>
<dbReference type="STRING" id="526222.Desal_0470"/>
<dbReference type="InterPro" id="IPR050575">
    <property type="entry name" value="BMC_shell"/>
</dbReference>
<gene>
    <name evidence="6" type="ordered locus">Desal_0470</name>
</gene>
<dbReference type="GO" id="GO:0031469">
    <property type="term" value="C:bacterial microcompartment"/>
    <property type="evidence" value="ECO:0007669"/>
    <property type="project" value="UniProtKB-SubCell"/>
</dbReference>
<protein>
    <submittedName>
        <fullName evidence="6">Microcompartments protein</fullName>
    </submittedName>
</protein>
<dbReference type="PANTHER" id="PTHR33941">
    <property type="entry name" value="PROPANEDIOL UTILIZATION PROTEIN PDUA"/>
    <property type="match status" value="1"/>
</dbReference>
<dbReference type="Gene3D" id="3.30.70.1710">
    <property type="match status" value="1"/>
</dbReference>
<accession>C6BX57</accession>
<feature type="domain" description="BMC" evidence="5">
    <location>
        <begin position="3"/>
        <end position="89"/>
    </location>
</feature>
<sequence length="221" mass="23220">MDALGFIETKGLLAAIEGADAMLKAAAVTLLEKNISGGGLVTISVSGEVSAVQASVEAGTAAISRIEGAELVSHHVIARPYDDISKIIATSAPVAAAKEISREVAQSPASAEGQAQPAPAEEKVEVEEAPKTEPEVLKEEIEAPAVQESAPKTEEVAPKTPKAKEAAPQFKPAELRKMKISKVRQIARSLEGISLTNEEVKKATKKTLIDAIINVTRQIEE</sequence>
<keyword evidence="7" id="KW-1185">Reference proteome</keyword>
<dbReference type="SMART" id="SM00877">
    <property type="entry name" value="BMC"/>
    <property type="match status" value="1"/>
</dbReference>
<proteinExistence type="inferred from homology"/>
<comment type="similarity">
    <text evidence="3">Belongs to the bacterial microcompartments protein family.</text>
</comment>
<dbReference type="EMBL" id="CP001649">
    <property type="protein sequence ID" value="ACS78537.1"/>
    <property type="molecule type" value="Genomic_DNA"/>
</dbReference>
<reference evidence="6 7" key="1">
    <citation type="submission" date="2009-06" db="EMBL/GenBank/DDBJ databases">
        <title>Complete sequence of Desulfovibrio salexigens DSM 2638.</title>
        <authorList>
            <consortium name="US DOE Joint Genome Institute"/>
            <person name="Lucas S."/>
            <person name="Copeland A."/>
            <person name="Lapidus A."/>
            <person name="Glavina del Rio T."/>
            <person name="Tice H."/>
            <person name="Bruce D."/>
            <person name="Goodwin L."/>
            <person name="Pitluck S."/>
            <person name="Munk A.C."/>
            <person name="Brettin T."/>
            <person name="Detter J.C."/>
            <person name="Han C."/>
            <person name="Tapia R."/>
            <person name="Larimer F."/>
            <person name="Land M."/>
            <person name="Hauser L."/>
            <person name="Kyrpides N."/>
            <person name="Anderson I."/>
            <person name="Wall J.D."/>
            <person name="Arkin A.P."/>
            <person name="Dehal P."/>
            <person name="Chivian D."/>
            <person name="Giles B."/>
            <person name="Hazen T.C."/>
        </authorList>
    </citation>
    <scope>NUCLEOTIDE SEQUENCE [LARGE SCALE GENOMIC DNA]</scope>
    <source>
        <strain evidence="7">ATCC 14822 / DSM 2638 / NCIMB 8403 / VKM B-1763</strain>
    </source>
</reference>
<dbReference type="Pfam" id="PF00936">
    <property type="entry name" value="BMC"/>
    <property type="match status" value="1"/>
</dbReference>
<comment type="subcellular location">
    <subcellularLocation>
        <location evidence="1">Bacterial microcompartment</location>
    </subcellularLocation>
</comment>
<dbReference type="HOGENOM" id="CLU_064903_0_0_7"/>
<evidence type="ECO:0000256" key="1">
    <source>
        <dbReference type="ARBA" id="ARBA00024322"/>
    </source>
</evidence>
<dbReference type="KEGG" id="dsa:Desal_0470"/>
<dbReference type="SUPFAM" id="SSF143414">
    <property type="entry name" value="CcmK-like"/>
    <property type="match status" value="1"/>
</dbReference>
<feature type="compositionally biased region" description="Basic and acidic residues" evidence="4">
    <location>
        <begin position="120"/>
        <end position="141"/>
    </location>
</feature>
<dbReference type="CDD" id="cd07045">
    <property type="entry name" value="BMC_CcmK_like"/>
    <property type="match status" value="1"/>
</dbReference>
<dbReference type="eggNOG" id="COG4577">
    <property type="taxonomic scope" value="Bacteria"/>
</dbReference>
<dbReference type="InterPro" id="IPR044872">
    <property type="entry name" value="CcmK/CsoS1_BMC"/>
</dbReference>
<feature type="region of interest" description="Disordered" evidence="4">
    <location>
        <begin position="103"/>
        <end position="169"/>
    </location>
</feature>
<dbReference type="AlphaFoldDB" id="C6BX57"/>
<evidence type="ECO:0000256" key="4">
    <source>
        <dbReference type="SAM" id="MobiDB-lite"/>
    </source>
</evidence>
<dbReference type="OrthoDB" id="9812608at2"/>
<feature type="compositionally biased region" description="Basic and acidic residues" evidence="4">
    <location>
        <begin position="151"/>
        <end position="165"/>
    </location>
</feature>
<dbReference type="RefSeq" id="WP_015850356.1">
    <property type="nucleotide sequence ID" value="NC_012881.1"/>
</dbReference>
<evidence type="ECO:0000256" key="2">
    <source>
        <dbReference type="ARBA" id="ARBA00024446"/>
    </source>
</evidence>